<dbReference type="InterPro" id="IPR015943">
    <property type="entry name" value="WD40/YVTN_repeat-like_dom_sf"/>
</dbReference>
<feature type="transmembrane region" description="Helical" evidence="1">
    <location>
        <begin position="228"/>
        <end position="252"/>
    </location>
</feature>
<evidence type="ECO:0000256" key="2">
    <source>
        <dbReference type="SAM" id="SignalP"/>
    </source>
</evidence>
<sequence>MKKPLILIVFLTIFTNSSVYSATGDVLSSFSAPSAGTTGVTFDGTYLWTIDTLNREFVQLTKTGTKITSFSIPAEIVSPVDLTYDGSFLWVTDKTSDKIFQLSTVGLVLSFFLCPCTQPLGLAFDGTYFLVGSEPDEIVQVTTSGTLVKSMVSPVRVPQGLTYANDLIWISGLITDNIHATTIYGGLSVYSFPEPDANTQGLGFDGISLWAAGSITDKIYELELNPIMIIPVLSHFELTILLIVFGLLLGIYSQLKVLSKVH</sequence>
<reference evidence="3 4" key="1">
    <citation type="journal article" date="2016" name="Nat. Commun.">
        <title>Thousands of microbial genomes shed light on interconnected biogeochemical processes in an aquifer system.</title>
        <authorList>
            <person name="Anantharaman K."/>
            <person name="Brown C.T."/>
            <person name="Hug L.A."/>
            <person name="Sharon I."/>
            <person name="Castelle C.J."/>
            <person name="Probst A.J."/>
            <person name="Thomas B.C."/>
            <person name="Singh A."/>
            <person name="Wilkins M.J."/>
            <person name="Karaoz U."/>
            <person name="Brodie E.L."/>
            <person name="Williams K.H."/>
            <person name="Hubbard S.S."/>
            <person name="Banfield J.F."/>
        </authorList>
    </citation>
    <scope>NUCLEOTIDE SEQUENCE [LARGE SCALE GENOMIC DNA]</scope>
</reference>
<evidence type="ECO:0000313" key="4">
    <source>
        <dbReference type="Proteomes" id="UP000179266"/>
    </source>
</evidence>
<gene>
    <name evidence="3" type="ORF">A2161_04480</name>
</gene>
<evidence type="ECO:0000256" key="1">
    <source>
        <dbReference type="SAM" id="Phobius"/>
    </source>
</evidence>
<keyword evidence="1" id="KW-1133">Transmembrane helix</keyword>
<accession>A0A1F7RUR2</accession>
<keyword evidence="1" id="KW-0812">Transmembrane</keyword>
<proteinExistence type="predicted"/>
<name>A0A1F7RUR2_9BACT</name>
<dbReference type="AlphaFoldDB" id="A0A1F7RUR2"/>
<dbReference type="Gene3D" id="2.130.10.10">
    <property type="entry name" value="YVTN repeat-like/Quinoprotein amine dehydrogenase"/>
    <property type="match status" value="1"/>
</dbReference>
<protein>
    <submittedName>
        <fullName evidence="3">Uncharacterized protein</fullName>
    </submittedName>
</protein>
<evidence type="ECO:0000313" key="3">
    <source>
        <dbReference type="EMBL" id="OGL45309.1"/>
    </source>
</evidence>
<keyword evidence="2" id="KW-0732">Signal</keyword>
<dbReference type="EMBL" id="MGDD01000183">
    <property type="protein sequence ID" value="OGL45309.1"/>
    <property type="molecule type" value="Genomic_DNA"/>
</dbReference>
<feature type="signal peptide" evidence="2">
    <location>
        <begin position="1"/>
        <end position="21"/>
    </location>
</feature>
<keyword evidence="1" id="KW-0472">Membrane</keyword>
<comment type="caution">
    <text evidence="3">The sequence shown here is derived from an EMBL/GenBank/DDBJ whole genome shotgun (WGS) entry which is preliminary data.</text>
</comment>
<feature type="chain" id="PRO_5009532267" evidence="2">
    <location>
        <begin position="22"/>
        <end position="262"/>
    </location>
</feature>
<organism evidence="3 4">
    <name type="scientific">Candidatus Schekmanbacteria bacterium RBG_13_48_7</name>
    <dbReference type="NCBI Taxonomy" id="1817878"/>
    <lineage>
        <taxon>Bacteria</taxon>
        <taxon>Candidatus Schekmaniibacteriota</taxon>
    </lineage>
</organism>
<dbReference type="SUPFAM" id="SSF63825">
    <property type="entry name" value="YWTD domain"/>
    <property type="match status" value="1"/>
</dbReference>
<dbReference type="Proteomes" id="UP000179266">
    <property type="component" value="Unassembled WGS sequence"/>
</dbReference>